<dbReference type="AlphaFoldDB" id="A0A0C9X8K9"/>
<keyword evidence="2" id="KW-1185">Reference proteome</keyword>
<dbReference type="EMBL" id="KN838893">
    <property type="protein sequence ID" value="KIJ92677.1"/>
    <property type="molecule type" value="Genomic_DNA"/>
</dbReference>
<dbReference type="OrthoDB" id="3078348at2759"/>
<accession>A0A0C9X8K9</accession>
<gene>
    <name evidence="1" type="ORF">K443DRAFT_113219</name>
</gene>
<proteinExistence type="predicted"/>
<name>A0A0C9X8K9_9AGAR</name>
<evidence type="ECO:0000313" key="2">
    <source>
        <dbReference type="Proteomes" id="UP000054477"/>
    </source>
</evidence>
<dbReference type="Proteomes" id="UP000054477">
    <property type="component" value="Unassembled WGS sequence"/>
</dbReference>
<reference evidence="2" key="2">
    <citation type="submission" date="2015-01" db="EMBL/GenBank/DDBJ databases">
        <title>Evolutionary Origins and Diversification of the Mycorrhizal Mutualists.</title>
        <authorList>
            <consortium name="DOE Joint Genome Institute"/>
            <consortium name="Mycorrhizal Genomics Consortium"/>
            <person name="Kohler A."/>
            <person name="Kuo A."/>
            <person name="Nagy L.G."/>
            <person name="Floudas D."/>
            <person name="Copeland A."/>
            <person name="Barry K.W."/>
            <person name="Cichocki N."/>
            <person name="Veneault-Fourrey C."/>
            <person name="LaButti K."/>
            <person name="Lindquist E.A."/>
            <person name="Lipzen A."/>
            <person name="Lundell T."/>
            <person name="Morin E."/>
            <person name="Murat C."/>
            <person name="Riley R."/>
            <person name="Ohm R."/>
            <person name="Sun H."/>
            <person name="Tunlid A."/>
            <person name="Henrissat B."/>
            <person name="Grigoriev I.V."/>
            <person name="Hibbett D.S."/>
            <person name="Martin F."/>
        </authorList>
    </citation>
    <scope>NUCLEOTIDE SEQUENCE [LARGE SCALE GENOMIC DNA]</scope>
    <source>
        <strain evidence="2">LaAM-08-1</strain>
    </source>
</reference>
<evidence type="ECO:0000313" key="1">
    <source>
        <dbReference type="EMBL" id="KIJ92677.1"/>
    </source>
</evidence>
<sequence>MDRKKPVLSGPVRSPQYLHRSWTGCGPRLPVLGAKNRTEPDLKTLIPTALLPCL</sequence>
<dbReference type="HOGENOM" id="CLU_211151_0_0_1"/>
<organism evidence="1 2">
    <name type="scientific">Laccaria amethystina LaAM-08-1</name>
    <dbReference type="NCBI Taxonomy" id="1095629"/>
    <lineage>
        <taxon>Eukaryota</taxon>
        <taxon>Fungi</taxon>
        <taxon>Dikarya</taxon>
        <taxon>Basidiomycota</taxon>
        <taxon>Agaricomycotina</taxon>
        <taxon>Agaricomycetes</taxon>
        <taxon>Agaricomycetidae</taxon>
        <taxon>Agaricales</taxon>
        <taxon>Agaricineae</taxon>
        <taxon>Hydnangiaceae</taxon>
        <taxon>Laccaria</taxon>
    </lineage>
</organism>
<reference evidence="1 2" key="1">
    <citation type="submission" date="2014-04" db="EMBL/GenBank/DDBJ databases">
        <authorList>
            <consortium name="DOE Joint Genome Institute"/>
            <person name="Kuo A."/>
            <person name="Kohler A."/>
            <person name="Nagy L.G."/>
            <person name="Floudas D."/>
            <person name="Copeland A."/>
            <person name="Barry K.W."/>
            <person name="Cichocki N."/>
            <person name="Veneault-Fourrey C."/>
            <person name="LaButti K."/>
            <person name="Lindquist E.A."/>
            <person name="Lipzen A."/>
            <person name="Lundell T."/>
            <person name="Morin E."/>
            <person name="Murat C."/>
            <person name="Sun H."/>
            <person name="Tunlid A."/>
            <person name="Henrissat B."/>
            <person name="Grigoriev I.V."/>
            <person name="Hibbett D.S."/>
            <person name="Martin F."/>
            <person name="Nordberg H.P."/>
            <person name="Cantor M.N."/>
            <person name="Hua S.X."/>
        </authorList>
    </citation>
    <scope>NUCLEOTIDE SEQUENCE [LARGE SCALE GENOMIC DNA]</scope>
    <source>
        <strain evidence="1 2">LaAM-08-1</strain>
    </source>
</reference>
<protein>
    <submittedName>
        <fullName evidence="1">Unplaced genomic scaffold K443scaffold_358, whole genome shotgun sequence</fullName>
    </submittedName>
</protein>